<evidence type="ECO:0000313" key="3">
    <source>
        <dbReference type="EMBL" id="EPX54978.1"/>
    </source>
</evidence>
<keyword evidence="4" id="KW-1185">Reference proteome</keyword>
<evidence type="ECO:0000313" key="4">
    <source>
        <dbReference type="Proteomes" id="UP000011682"/>
    </source>
</evidence>
<organism evidence="3 4">
    <name type="scientific">Cystobacter fuscus (strain ATCC 25194 / DSM 2262 / NBRC 100088 / M29)</name>
    <dbReference type="NCBI Taxonomy" id="1242864"/>
    <lineage>
        <taxon>Bacteria</taxon>
        <taxon>Pseudomonadati</taxon>
        <taxon>Myxococcota</taxon>
        <taxon>Myxococcia</taxon>
        <taxon>Myxococcales</taxon>
        <taxon>Cystobacterineae</taxon>
        <taxon>Archangiaceae</taxon>
        <taxon>Cystobacter</taxon>
    </lineage>
</organism>
<comment type="caution">
    <text evidence="3">The sequence shown here is derived from an EMBL/GenBank/DDBJ whole genome shotgun (WGS) entry which is preliminary data.</text>
</comment>
<accession>S9QF47</accession>
<feature type="chain" id="PRO_5004567916" evidence="2">
    <location>
        <begin position="28"/>
        <end position="138"/>
    </location>
</feature>
<dbReference type="EMBL" id="ANAH02000075">
    <property type="protein sequence ID" value="EPX54978.1"/>
    <property type="molecule type" value="Genomic_DNA"/>
</dbReference>
<proteinExistence type="predicted"/>
<feature type="signal peptide" evidence="2">
    <location>
        <begin position="1"/>
        <end position="27"/>
    </location>
</feature>
<name>S9QF47_CYSF2</name>
<evidence type="ECO:0000256" key="2">
    <source>
        <dbReference type="SAM" id="SignalP"/>
    </source>
</evidence>
<feature type="compositionally biased region" description="Basic and acidic residues" evidence="1">
    <location>
        <begin position="96"/>
        <end position="106"/>
    </location>
</feature>
<dbReference type="Proteomes" id="UP000011682">
    <property type="component" value="Unassembled WGS sequence"/>
</dbReference>
<sequence length="138" mass="14521">MSRHSFKAAFLCGVLSLGFGGSTSVFASDVQAEQSQKALRVTFLMYSGRPNPSVTVTDPEQVRAIEDLPQAGAEERSVTRPQGGAEEASVVPEAGARQERRKERTPPGDFRGAAAQDIRGGRASPASGVEAGGGCWRT</sequence>
<reference evidence="3" key="1">
    <citation type="submission" date="2013-05" db="EMBL/GenBank/DDBJ databases">
        <title>Genome assembly of Cystobacter fuscus DSM 2262.</title>
        <authorList>
            <person name="Sharma G."/>
            <person name="Khatri I."/>
            <person name="Kaur C."/>
            <person name="Mayilraj S."/>
            <person name="Subramanian S."/>
        </authorList>
    </citation>
    <scope>NUCLEOTIDE SEQUENCE [LARGE SCALE GENOMIC DNA]</scope>
    <source>
        <strain evidence="3">DSM 2262</strain>
    </source>
</reference>
<protein>
    <submittedName>
        <fullName evidence="3">Uncharacterized protein</fullName>
    </submittedName>
</protein>
<dbReference type="AlphaFoldDB" id="S9QF47"/>
<evidence type="ECO:0000256" key="1">
    <source>
        <dbReference type="SAM" id="MobiDB-lite"/>
    </source>
</evidence>
<gene>
    <name evidence="3" type="ORF">D187_009717</name>
</gene>
<feature type="region of interest" description="Disordered" evidence="1">
    <location>
        <begin position="68"/>
        <end position="138"/>
    </location>
</feature>
<dbReference type="RefSeq" id="WP_002630608.1">
    <property type="nucleotide sequence ID" value="NZ_ANAH02000075.1"/>
</dbReference>
<keyword evidence="2" id="KW-0732">Signal</keyword>